<keyword evidence="9" id="KW-1185">Reference proteome</keyword>
<dbReference type="PANTHER" id="PTHR44085:SF2">
    <property type="entry name" value="SEPIAPTERIN REDUCTASE"/>
    <property type="match status" value="1"/>
</dbReference>
<dbReference type="VEuPathDB" id="FungiDB:SPPG_07804"/>
<dbReference type="STRING" id="645134.A0A0L0H6X3"/>
<proteinExistence type="inferred from homology"/>
<dbReference type="RefSeq" id="XP_016605027.1">
    <property type="nucleotide sequence ID" value="XM_016755956.1"/>
</dbReference>
<protein>
    <recommendedName>
        <fullName evidence="4">Sepiapterin reductase</fullName>
        <ecNumber evidence="3">1.1.1.153</ecNumber>
    </recommendedName>
</protein>
<evidence type="ECO:0000256" key="7">
    <source>
        <dbReference type="ARBA" id="ARBA00023002"/>
    </source>
</evidence>
<evidence type="ECO:0000256" key="1">
    <source>
        <dbReference type="ARBA" id="ARBA00004496"/>
    </source>
</evidence>
<dbReference type="InterPro" id="IPR002347">
    <property type="entry name" value="SDR_fam"/>
</dbReference>
<dbReference type="InterPro" id="IPR006393">
    <property type="entry name" value="Sepiapterin_red"/>
</dbReference>
<name>A0A0L0H6X3_SPIPD</name>
<accession>A0A0L0H6X3</accession>
<evidence type="ECO:0000256" key="5">
    <source>
        <dbReference type="ARBA" id="ARBA00022490"/>
    </source>
</evidence>
<dbReference type="InterPro" id="IPR051721">
    <property type="entry name" value="Biopterin_syn/organic_redct"/>
</dbReference>
<evidence type="ECO:0000256" key="3">
    <source>
        <dbReference type="ARBA" id="ARBA00013075"/>
    </source>
</evidence>
<comment type="similarity">
    <text evidence="2">Belongs to the sepiapterin reductase family.</text>
</comment>
<evidence type="ECO:0000313" key="8">
    <source>
        <dbReference type="EMBL" id="KNC96987.1"/>
    </source>
</evidence>
<dbReference type="GO" id="GO:0004757">
    <property type="term" value="F:sepiapterin reductase (NADP+) activity"/>
    <property type="evidence" value="ECO:0007669"/>
    <property type="project" value="UniProtKB-EC"/>
</dbReference>
<dbReference type="EMBL" id="KQ257466">
    <property type="protein sequence ID" value="KNC96987.1"/>
    <property type="molecule type" value="Genomic_DNA"/>
</dbReference>
<dbReference type="AlphaFoldDB" id="A0A0L0H6X3"/>
<dbReference type="InParanoid" id="A0A0L0H6X3"/>
<dbReference type="GO" id="GO:0006729">
    <property type="term" value="P:tetrahydrobiopterin biosynthetic process"/>
    <property type="evidence" value="ECO:0007669"/>
    <property type="project" value="InterPro"/>
</dbReference>
<dbReference type="PANTHER" id="PTHR44085">
    <property type="entry name" value="SEPIAPTERIN REDUCTASE"/>
    <property type="match status" value="1"/>
</dbReference>
<dbReference type="eggNOG" id="KOG1204">
    <property type="taxonomic scope" value="Eukaryota"/>
</dbReference>
<dbReference type="OMA" id="GFAQECP"/>
<dbReference type="Pfam" id="PF00106">
    <property type="entry name" value="adh_short"/>
    <property type="match status" value="1"/>
</dbReference>
<keyword evidence="5" id="KW-0963">Cytoplasm</keyword>
<evidence type="ECO:0000256" key="2">
    <source>
        <dbReference type="ARBA" id="ARBA00010483"/>
    </source>
</evidence>
<sequence length="261" mass="28717">MPRTLILLTGASRGFGKSLTLALSASKLVAQETDLLLTARNTAQLEETKAEALAAASSKSLHIVTHSADFTSLDLDSVCKDLFAKIPHPATQYARVYLFNNAGSLGKLDRMRHQTPDDISPAVHLNLTAPLALTSAFLRHFPNPTQIHIINISSLAAIQAFDCWGVYSATKAARDMYHKTIAVEEPNIRVLNYAPGPLNTDMQTRIREEMPDVPLREVYTDMHAQGKLVEPTVSAKVLIGLLEKDEYENGAHIDIYDVKGW</sequence>
<evidence type="ECO:0000313" key="9">
    <source>
        <dbReference type="Proteomes" id="UP000053201"/>
    </source>
</evidence>
<dbReference type="NCBIfam" id="TIGR01500">
    <property type="entry name" value="sepiapter_red"/>
    <property type="match status" value="1"/>
</dbReference>
<keyword evidence="6" id="KW-0521">NADP</keyword>
<dbReference type="GeneID" id="27690993"/>
<dbReference type="Gene3D" id="3.40.50.720">
    <property type="entry name" value="NAD(P)-binding Rossmann-like Domain"/>
    <property type="match status" value="1"/>
</dbReference>
<organism evidence="8 9">
    <name type="scientific">Spizellomyces punctatus (strain DAOM BR117)</name>
    <dbReference type="NCBI Taxonomy" id="645134"/>
    <lineage>
        <taxon>Eukaryota</taxon>
        <taxon>Fungi</taxon>
        <taxon>Fungi incertae sedis</taxon>
        <taxon>Chytridiomycota</taxon>
        <taxon>Chytridiomycota incertae sedis</taxon>
        <taxon>Chytridiomycetes</taxon>
        <taxon>Spizellomycetales</taxon>
        <taxon>Spizellomycetaceae</taxon>
        <taxon>Spizellomyces</taxon>
    </lineage>
</organism>
<dbReference type="Proteomes" id="UP000053201">
    <property type="component" value="Unassembled WGS sequence"/>
</dbReference>
<dbReference type="InterPro" id="IPR036291">
    <property type="entry name" value="NAD(P)-bd_dom_sf"/>
</dbReference>
<gene>
    <name evidence="8" type="ORF">SPPG_07804</name>
</gene>
<dbReference type="EC" id="1.1.1.153" evidence="3"/>
<dbReference type="SUPFAM" id="SSF51735">
    <property type="entry name" value="NAD(P)-binding Rossmann-fold domains"/>
    <property type="match status" value="1"/>
</dbReference>
<reference evidence="8 9" key="1">
    <citation type="submission" date="2009-08" db="EMBL/GenBank/DDBJ databases">
        <title>The Genome Sequence of Spizellomyces punctatus strain DAOM BR117.</title>
        <authorList>
            <consortium name="The Broad Institute Genome Sequencing Platform"/>
            <person name="Russ C."/>
            <person name="Cuomo C."/>
            <person name="Shea T."/>
            <person name="Young S.K."/>
            <person name="Zeng Q."/>
            <person name="Koehrsen M."/>
            <person name="Haas B."/>
            <person name="Borodovsky M."/>
            <person name="Guigo R."/>
            <person name="Alvarado L."/>
            <person name="Berlin A."/>
            <person name="Bochicchio J."/>
            <person name="Borenstein D."/>
            <person name="Chapman S."/>
            <person name="Chen Z."/>
            <person name="Engels R."/>
            <person name="Freedman E."/>
            <person name="Gellesch M."/>
            <person name="Goldberg J."/>
            <person name="Griggs A."/>
            <person name="Gujja S."/>
            <person name="Heiman D."/>
            <person name="Hepburn T."/>
            <person name="Howarth C."/>
            <person name="Jen D."/>
            <person name="Larson L."/>
            <person name="Lewis B."/>
            <person name="Mehta T."/>
            <person name="Park D."/>
            <person name="Pearson M."/>
            <person name="Roberts A."/>
            <person name="Saif S."/>
            <person name="Shenoy N."/>
            <person name="Sisk P."/>
            <person name="Stolte C."/>
            <person name="Sykes S."/>
            <person name="Thomson T."/>
            <person name="Walk T."/>
            <person name="White J."/>
            <person name="Yandava C."/>
            <person name="Burger G."/>
            <person name="Gray M.W."/>
            <person name="Holland P.W.H."/>
            <person name="King N."/>
            <person name="Lang F.B.F."/>
            <person name="Roger A.J."/>
            <person name="Ruiz-Trillo I."/>
            <person name="Lander E."/>
            <person name="Nusbaum C."/>
        </authorList>
    </citation>
    <scope>NUCLEOTIDE SEQUENCE [LARGE SCALE GENOMIC DNA]</scope>
    <source>
        <strain evidence="8 9">DAOM BR117</strain>
    </source>
</reference>
<evidence type="ECO:0000256" key="4">
    <source>
        <dbReference type="ARBA" id="ARBA00019170"/>
    </source>
</evidence>
<dbReference type="CDD" id="cd05367">
    <property type="entry name" value="SPR-like_SDR_c"/>
    <property type="match status" value="1"/>
</dbReference>
<dbReference type="OrthoDB" id="153074at2759"/>
<keyword evidence="7" id="KW-0560">Oxidoreductase</keyword>
<comment type="subcellular location">
    <subcellularLocation>
        <location evidence="1">Cytoplasm</location>
    </subcellularLocation>
</comment>
<dbReference type="PRINTS" id="PR00081">
    <property type="entry name" value="GDHRDH"/>
</dbReference>
<evidence type="ECO:0000256" key="6">
    <source>
        <dbReference type="ARBA" id="ARBA00022857"/>
    </source>
</evidence>
<dbReference type="GO" id="GO:0005737">
    <property type="term" value="C:cytoplasm"/>
    <property type="evidence" value="ECO:0007669"/>
    <property type="project" value="UniProtKB-SubCell"/>
</dbReference>